<evidence type="ECO:0000259" key="1">
    <source>
        <dbReference type="Pfam" id="PF12697"/>
    </source>
</evidence>
<dbReference type="SUPFAM" id="SSF53474">
    <property type="entry name" value="alpha/beta-Hydrolases"/>
    <property type="match status" value="1"/>
</dbReference>
<comment type="caution">
    <text evidence="2">The sequence shown here is derived from an EMBL/GenBank/DDBJ whole genome shotgun (WGS) entry which is preliminary data.</text>
</comment>
<dbReference type="Pfam" id="PF12697">
    <property type="entry name" value="Abhydrolase_6"/>
    <property type="match status" value="1"/>
</dbReference>
<dbReference type="Proteomes" id="UP000434052">
    <property type="component" value="Unassembled WGS sequence"/>
</dbReference>
<dbReference type="InterPro" id="IPR000073">
    <property type="entry name" value="AB_hydrolase_1"/>
</dbReference>
<dbReference type="AlphaFoldDB" id="A0A6P1ZHE5"/>
<dbReference type="InterPro" id="IPR029058">
    <property type="entry name" value="AB_hydrolase_fold"/>
</dbReference>
<name>A0A6P1ZHE5_9BACT</name>
<feature type="domain" description="AB hydrolase-1" evidence="1">
    <location>
        <begin position="5"/>
        <end position="222"/>
    </location>
</feature>
<dbReference type="Gene3D" id="3.40.50.1820">
    <property type="entry name" value="alpha/beta hydrolase"/>
    <property type="match status" value="1"/>
</dbReference>
<gene>
    <name evidence="2" type="ORF">DQK91_11330</name>
</gene>
<reference evidence="2 3" key="1">
    <citation type="submission" date="2018-06" db="EMBL/GenBank/DDBJ databases">
        <title>Complete genome of Desulfovibrio marinus P48SEP.</title>
        <authorList>
            <person name="Crispim J.S."/>
            <person name="Vidigal P.M.P."/>
            <person name="Silva L.C.F."/>
            <person name="Araujo L.C."/>
            <person name="Laguardia C.N."/>
            <person name="Dias R.S."/>
            <person name="Sousa M.P."/>
            <person name="Paula S.O."/>
            <person name="Silva C."/>
        </authorList>
    </citation>
    <scope>NUCLEOTIDE SEQUENCE [LARGE SCALE GENOMIC DNA]</scope>
    <source>
        <strain evidence="2 3">P48SEP</strain>
    </source>
</reference>
<sequence length="274" mass="30014">MNTFILLHDAFQGGWAWQSIARSLRSLGCLVYTPTFSGCGERSHIPVTDSPIHTYLADIENLVSYEAVTDAVLVCSGFAGMLGPVLATRLQPAVRRLVFLDAAVPQPGKSYLDIAPEPIASLLRSNSRDGVAEPFMAGLPRTLEQEHGSRRKLCDFPLQAFTESYTGPEPDAWPESVFLHCGGDWDPFARTMLGRAERLGLDVVEIDMRGVPVMARSQDIARELKALAPKIPDRQRGACGNVPMPEEMRLLYCPRHRKRAAMNTAAQGLGGAHC</sequence>
<dbReference type="EMBL" id="QMIF01000006">
    <property type="protein sequence ID" value="TVM33798.1"/>
    <property type="molecule type" value="Genomic_DNA"/>
</dbReference>
<organism evidence="2 3">
    <name type="scientific">Oceanidesulfovibrio marinus</name>
    <dbReference type="NCBI Taxonomy" id="370038"/>
    <lineage>
        <taxon>Bacteria</taxon>
        <taxon>Pseudomonadati</taxon>
        <taxon>Thermodesulfobacteriota</taxon>
        <taxon>Desulfovibrionia</taxon>
        <taxon>Desulfovibrionales</taxon>
        <taxon>Desulfovibrionaceae</taxon>
        <taxon>Oceanidesulfovibrio</taxon>
    </lineage>
</organism>
<evidence type="ECO:0000313" key="3">
    <source>
        <dbReference type="Proteomes" id="UP000434052"/>
    </source>
</evidence>
<evidence type="ECO:0000313" key="2">
    <source>
        <dbReference type="EMBL" id="TVM33798.1"/>
    </source>
</evidence>
<proteinExistence type="predicted"/>
<dbReference type="OrthoDB" id="9112061at2"/>
<protein>
    <recommendedName>
        <fullName evidence="1">AB hydrolase-1 domain-containing protein</fullName>
    </recommendedName>
</protein>
<accession>A0A6P1ZHE5</accession>
<dbReference type="RefSeq" id="WP_144305464.1">
    <property type="nucleotide sequence ID" value="NZ_QMIF01000006.1"/>
</dbReference>